<comment type="similarity">
    <text evidence="1">Belongs to the sigma-70 factor family. ECF subfamily.</text>
</comment>
<organism evidence="7 8">
    <name type="scientific">Paenibacillus thiaminolyticus</name>
    <name type="common">Bacillus thiaminolyticus</name>
    <dbReference type="NCBI Taxonomy" id="49283"/>
    <lineage>
        <taxon>Bacteria</taxon>
        <taxon>Bacillati</taxon>
        <taxon>Bacillota</taxon>
        <taxon>Bacilli</taxon>
        <taxon>Bacillales</taxon>
        <taxon>Paenibacillaceae</taxon>
        <taxon>Paenibacillus</taxon>
    </lineage>
</organism>
<dbReference type="Proteomes" id="UP001209276">
    <property type="component" value="Unassembled WGS sequence"/>
</dbReference>
<dbReference type="NCBIfam" id="NF007216">
    <property type="entry name" value="PRK09638.1"/>
    <property type="match status" value="1"/>
</dbReference>
<dbReference type="InterPro" id="IPR007627">
    <property type="entry name" value="RNA_pol_sigma70_r2"/>
</dbReference>
<accession>A0ABT4G257</accession>
<name>A0ABT4G257_PANTH</name>
<dbReference type="PANTHER" id="PTHR43133:SF60">
    <property type="entry name" value="RNA POLYMERASE SIGMA FACTOR SIGV"/>
    <property type="match status" value="1"/>
</dbReference>
<dbReference type="Gene3D" id="1.10.10.10">
    <property type="entry name" value="Winged helix-like DNA-binding domain superfamily/Winged helix DNA-binding domain"/>
    <property type="match status" value="1"/>
</dbReference>
<proteinExistence type="inferred from homology"/>
<feature type="domain" description="RNA polymerase sigma factor 70 region 4 type 2" evidence="6">
    <location>
        <begin position="129"/>
        <end position="179"/>
    </location>
</feature>
<dbReference type="EMBL" id="JAMDMM010000050">
    <property type="protein sequence ID" value="MCY9610153.1"/>
    <property type="molecule type" value="Genomic_DNA"/>
</dbReference>
<dbReference type="InterPro" id="IPR036388">
    <property type="entry name" value="WH-like_DNA-bd_sf"/>
</dbReference>
<dbReference type="GeneID" id="76999125"/>
<protein>
    <submittedName>
        <fullName evidence="7">RNA polymerase sigma factor SigY</fullName>
    </submittedName>
</protein>
<evidence type="ECO:0000313" key="7">
    <source>
        <dbReference type="EMBL" id="MCY9610153.1"/>
    </source>
</evidence>
<evidence type="ECO:0000256" key="2">
    <source>
        <dbReference type="ARBA" id="ARBA00023015"/>
    </source>
</evidence>
<dbReference type="SUPFAM" id="SSF88659">
    <property type="entry name" value="Sigma3 and sigma4 domains of RNA polymerase sigma factors"/>
    <property type="match status" value="1"/>
</dbReference>
<keyword evidence="8" id="KW-1185">Reference proteome</keyword>
<dbReference type="CDD" id="cd06171">
    <property type="entry name" value="Sigma70_r4"/>
    <property type="match status" value="1"/>
</dbReference>
<dbReference type="InterPro" id="IPR039425">
    <property type="entry name" value="RNA_pol_sigma-70-like"/>
</dbReference>
<keyword evidence="4" id="KW-0804">Transcription</keyword>
<dbReference type="RefSeq" id="WP_164776651.1">
    <property type="nucleotide sequence ID" value="NZ_CABMNB010000021.1"/>
</dbReference>
<gene>
    <name evidence="7" type="primary">sigY</name>
    <name evidence="7" type="ORF">M5W83_23690</name>
</gene>
<sequence>MSREKGGGQDVDQEQEWIRRAVRGDTDALAHLLHRHYFFLHKYMLKLTMNPSVAEDVVQDTMVRCLEKIHTYNGKMKFSSWLIMIGSRLYIDMLRRKKVEQRWQEAEQKQAARQLRYYMESSNVEWSLLLEQLGALTAEQRAPIVLKHYYGYSIPEIAAMLNVNEGTVKSRIHYGLAKLRKEWSKDEQAQ</sequence>
<comment type="caution">
    <text evidence="7">The sequence shown here is derived from an EMBL/GenBank/DDBJ whole genome shotgun (WGS) entry which is preliminary data.</text>
</comment>
<keyword evidence="2" id="KW-0805">Transcription regulation</keyword>
<dbReference type="InterPro" id="IPR013324">
    <property type="entry name" value="RNA_pol_sigma_r3/r4-like"/>
</dbReference>
<dbReference type="InterPro" id="IPR013325">
    <property type="entry name" value="RNA_pol_sigma_r2"/>
</dbReference>
<evidence type="ECO:0000256" key="4">
    <source>
        <dbReference type="ARBA" id="ARBA00023163"/>
    </source>
</evidence>
<evidence type="ECO:0000259" key="6">
    <source>
        <dbReference type="Pfam" id="PF08281"/>
    </source>
</evidence>
<evidence type="ECO:0000256" key="3">
    <source>
        <dbReference type="ARBA" id="ARBA00023082"/>
    </source>
</evidence>
<dbReference type="PANTHER" id="PTHR43133">
    <property type="entry name" value="RNA POLYMERASE ECF-TYPE SIGMA FACTO"/>
    <property type="match status" value="1"/>
</dbReference>
<dbReference type="SUPFAM" id="SSF88946">
    <property type="entry name" value="Sigma2 domain of RNA polymerase sigma factors"/>
    <property type="match status" value="1"/>
</dbReference>
<dbReference type="InterPro" id="IPR014284">
    <property type="entry name" value="RNA_pol_sigma-70_dom"/>
</dbReference>
<dbReference type="Gene3D" id="1.10.1740.10">
    <property type="match status" value="1"/>
</dbReference>
<reference evidence="7 8" key="1">
    <citation type="submission" date="2022-05" db="EMBL/GenBank/DDBJ databases">
        <title>Genome Sequencing of Bee-Associated Microbes.</title>
        <authorList>
            <person name="Dunlap C."/>
        </authorList>
    </citation>
    <scope>NUCLEOTIDE SEQUENCE [LARGE SCALE GENOMIC DNA]</scope>
    <source>
        <strain evidence="7 8">NRRL B-14613</strain>
    </source>
</reference>
<keyword evidence="3" id="KW-0731">Sigma factor</keyword>
<evidence type="ECO:0000313" key="8">
    <source>
        <dbReference type="Proteomes" id="UP001209276"/>
    </source>
</evidence>
<evidence type="ECO:0000259" key="5">
    <source>
        <dbReference type="Pfam" id="PF04542"/>
    </source>
</evidence>
<feature type="domain" description="RNA polymerase sigma-70 region 2" evidence="5">
    <location>
        <begin position="33"/>
        <end position="98"/>
    </location>
</feature>
<evidence type="ECO:0000256" key="1">
    <source>
        <dbReference type="ARBA" id="ARBA00010641"/>
    </source>
</evidence>
<dbReference type="Pfam" id="PF04542">
    <property type="entry name" value="Sigma70_r2"/>
    <property type="match status" value="1"/>
</dbReference>
<dbReference type="NCBIfam" id="TIGR02937">
    <property type="entry name" value="sigma70-ECF"/>
    <property type="match status" value="1"/>
</dbReference>
<dbReference type="Pfam" id="PF08281">
    <property type="entry name" value="Sigma70_r4_2"/>
    <property type="match status" value="1"/>
</dbReference>
<dbReference type="InterPro" id="IPR013249">
    <property type="entry name" value="RNA_pol_sigma70_r4_t2"/>
</dbReference>